<dbReference type="InterPro" id="IPR016187">
    <property type="entry name" value="CTDL_fold"/>
</dbReference>
<organism evidence="2 3">
    <name type="scientific">Mytilus edulis</name>
    <name type="common">Blue mussel</name>
    <dbReference type="NCBI Taxonomy" id="6550"/>
    <lineage>
        <taxon>Eukaryota</taxon>
        <taxon>Metazoa</taxon>
        <taxon>Spiralia</taxon>
        <taxon>Lophotrochozoa</taxon>
        <taxon>Mollusca</taxon>
        <taxon>Bivalvia</taxon>
        <taxon>Autobranchia</taxon>
        <taxon>Pteriomorphia</taxon>
        <taxon>Mytilida</taxon>
        <taxon>Mytiloidea</taxon>
        <taxon>Mytilidae</taxon>
        <taxon>Mytilinae</taxon>
        <taxon>Mytilus</taxon>
    </lineage>
</organism>
<dbReference type="SUPFAM" id="SSF56436">
    <property type="entry name" value="C-type lectin-like"/>
    <property type="match status" value="1"/>
</dbReference>
<feature type="domain" description="C-type lectin" evidence="1">
    <location>
        <begin position="63"/>
        <end position="168"/>
    </location>
</feature>
<reference evidence="2" key="1">
    <citation type="submission" date="2021-03" db="EMBL/GenBank/DDBJ databases">
        <authorList>
            <person name="Bekaert M."/>
        </authorList>
    </citation>
    <scope>NUCLEOTIDE SEQUENCE</scope>
</reference>
<dbReference type="InterPro" id="IPR001304">
    <property type="entry name" value="C-type_lectin-like"/>
</dbReference>
<proteinExistence type="predicted"/>
<accession>A0A8S3SWE7</accession>
<protein>
    <submittedName>
        <fullName evidence="2">LAYN</fullName>
    </submittedName>
</protein>
<gene>
    <name evidence="2" type="ORF">MEDL_38976</name>
</gene>
<evidence type="ECO:0000259" key="1">
    <source>
        <dbReference type="PROSITE" id="PS50041"/>
    </source>
</evidence>
<dbReference type="EMBL" id="CAJPWZ010001862">
    <property type="protein sequence ID" value="CAG2225873.1"/>
    <property type="molecule type" value="Genomic_DNA"/>
</dbReference>
<evidence type="ECO:0000313" key="2">
    <source>
        <dbReference type="EMBL" id="CAG2225873.1"/>
    </source>
</evidence>
<comment type="caution">
    <text evidence="2">The sequence shown here is derived from an EMBL/GenBank/DDBJ whole genome shotgun (WGS) entry which is preliminary data.</text>
</comment>
<dbReference type="Gene3D" id="3.10.100.10">
    <property type="entry name" value="Mannose-Binding Protein A, subunit A"/>
    <property type="match status" value="1"/>
</dbReference>
<evidence type="ECO:0000313" key="3">
    <source>
        <dbReference type="Proteomes" id="UP000683360"/>
    </source>
</evidence>
<dbReference type="InterPro" id="IPR050111">
    <property type="entry name" value="C-type_lectin/snaclec_domain"/>
</dbReference>
<dbReference type="CDD" id="cd00037">
    <property type="entry name" value="CLECT"/>
    <property type="match status" value="1"/>
</dbReference>
<keyword evidence="3" id="KW-1185">Reference proteome</keyword>
<dbReference type="InterPro" id="IPR016186">
    <property type="entry name" value="C-type_lectin-like/link_sf"/>
</dbReference>
<dbReference type="PANTHER" id="PTHR22803">
    <property type="entry name" value="MANNOSE, PHOSPHOLIPASE, LECTIN RECEPTOR RELATED"/>
    <property type="match status" value="1"/>
</dbReference>
<sequence>MQTDNCFWTTFNSGTCALLSISKTDIDKLPLIDNNGGLSTYQMIRGCSEKACRLSDWCKFIEDDGYCIKYYVDGLEYDSARTVCRRDGGELLRIDSPQKQTTVEHILNVFQVYVPVTVRNKETIASQWLFDDGTAMRYSNWNKPKQPTNNSQELYIYLKPEANWQWNDISPGKNLFFASCAHEKILTI</sequence>
<dbReference type="Proteomes" id="UP000683360">
    <property type="component" value="Unassembled WGS sequence"/>
</dbReference>
<name>A0A8S3SWE7_MYTED</name>
<dbReference type="SMART" id="SM00034">
    <property type="entry name" value="CLECT"/>
    <property type="match status" value="1"/>
</dbReference>
<dbReference type="Pfam" id="PF00059">
    <property type="entry name" value="Lectin_C"/>
    <property type="match status" value="1"/>
</dbReference>
<dbReference type="AlphaFoldDB" id="A0A8S3SWE7"/>
<dbReference type="OrthoDB" id="6151880at2759"/>
<dbReference type="PROSITE" id="PS50041">
    <property type="entry name" value="C_TYPE_LECTIN_2"/>
    <property type="match status" value="1"/>
</dbReference>